<evidence type="ECO:0000313" key="3">
    <source>
        <dbReference type="EMBL" id="MBL3655683.1"/>
    </source>
</evidence>
<dbReference type="PANTHER" id="PTHR11236:SF18">
    <property type="entry name" value="AMINODEOXYCHORISMATE SYNTHASE"/>
    <property type="match status" value="1"/>
</dbReference>
<feature type="domain" description="Chorismate-utilising enzyme C-terminal" evidence="1">
    <location>
        <begin position="162"/>
        <end position="418"/>
    </location>
</feature>
<dbReference type="GO" id="GO:0000162">
    <property type="term" value="P:L-tryptophan biosynthetic process"/>
    <property type="evidence" value="ECO:0007669"/>
    <property type="project" value="TreeGrafter"/>
</dbReference>
<dbReference type="Gene3D" id="3.60.120.10">
    <property type="entry name" value="Anthranilate synthase"/>
    <property type="match status" value="1"/>
</dbReference>
<dbReference type="Pfam" id="PF04715">
    <property type="entry name" value="Anth_synt_I_N"/>
    <property type="match status" value="1"/>
</dbReference>
<comment type="caution">
    <text evidence="3">The sequence shown here is derived from an EMBL/GenBank/DDBJ whole genome shotgun (WGS) entry which is preliminary data.</text>
</comment>
<dbReference type="AlphaFoldDB" id="A0A937F808"/>
<accession>A0A937F808</accession>
<dbReference type="Pfam" id="PF00425">
    <property type="entry name" value="Chorismate_bind"/>
    <property type="match status" value="1"/>
</dbReference>
<dbReference type="GO" id="GO:0008153">
    <property type="term" value="P:4-aminobenzoate biosynthetic process"/>
    <property type="evidence" value="ECO:0007669"/>
    <property type="project" value="TreeGrafter"/>
</dbReference>
<evidence type="ECO:0000259" key="2">
    <source>
        <dbReference type="Pfam" id="PF04715"/>
    </source>
</evidence>
<dbReference type="GO" id="GO:0005737">
    <property type="term" value="C:cytoplasm"/>
    <property type="evidence" value="ECO:0007669"/>
    <property type="project" value="TreeGrafter"/>
</dbReference>
<dbReference type="InterPro" id="IPR015890">
    <property type="entry name" value="Chorismate_C"/>
</dbReference>
<dbReference type="PANTHER" id="PTHR11236">
    <property type="entry name" value="AMINOBENZOATE/ANTHRANILATE SYNTHASE"/>
    <property type="match status" value="1"/>
</dbReference>
<dbReference type="SUPFAM" id="SSF56322">
    <property type="entry name" value="ADC synthase"/>
    <property type="match status" value="1"/>
</dbReference>
<dbReference type="InterPro" id="IPR019999">
    <property type="entry name" value="Anth_synth_I-like"/>
</dbReference>
<dbReference type="GO" id="GO:0046820">
    <property type="term" value="F:4-amino-4-deoxychorismate synthase activity"/>
    <property type="evidence" value="ECO:0007669"/>
    <property type="project" value="TreeGrafter"/>
</dbReference>
<name>A0A937F808_9BACT</name>
<sequence length="434" mass="49660">MRKALHYNPDNVEQFIKKALHFSQRYDYCSYFSANNIANIPYQGFKNLLAFNATQIIPFKSSDPFLDLQQFQEIHKDWLIGHFGYDLKNNIEKLSSSNTDRLNFPDIFFYQPETVILWDDKNISIETYNSDPQSIIKNIEAIAPHSTSLLEPINEIYAGTSREEYIGKVKKLKQHIVEGDIYEINYCIDFHTNTKDFSPLHAYELLTTTSPTPFSVFHKFNNYYLICASPERFMKKEGQKLVSQPIKGTAKRGSNKTEDDFIKKSLRKDVKELAENMMIVDLVRNDLAKSSQYGTIKPEELFGIYSFHQLHQMISTITSTLSPEVTAIEAIKNAFPMGSMTGAPKIKVMELIEKYENNKRGLYSGAMGYFSPTGDFDFNVVIRSILYNASNSTLSFQVGSAITYDAIPEKEYEECLLKAKAILELLGNPTIKVK</sequence>
<dbReference type="Proteomes" id="UP000659388">
    <property type="component" value="Unassembled WGS sequence"/>
</dbReference>
<feature type="domain" description="Anthranilate synthase component I N-terminal" evidence="2">
    <location>
        <begin position="79"/>
        <end position="122"/>
    </location>
</feature>
<organism evidence="3 4">
    <name type="scientific">Fulvivirga sediminis</name>
    <dbReference type="NCBI Taxonomy" id="2803949"/>
    <lineage>
        <taxon>Bacteria</taxon>
        <taxon>Pseudomonadati</taxon>
        <taxon>Bacteroidota</taxon>
        <taxon>Cytophagia</taxon>
        <taxon>Cytophagales</taxon>
        <taxon>Fulvivirgaceae</taxon>
        <taxon>Fulvivirga</taxon>
    </lineage>
</organism>
<proteinExistence type="predicted"/>
<evidence type="ECO:0000313" key="4">
    <source>
        <dbReference type="Proteomes" id="UP000659388"/>
    </source>
</evidence>
<dbReference type="InterPro" id="IPR006805">
    <property type="entry name" value="Anth_synth_I_N"/>
</dbReference>
<evidence type="ECO:0000259" key="1">
    <source>
        <dbReference type="Pfam" id="PF00425"/>
    </source>
</evidence>
<protein>
    <submittedName>
        <fullName evidence="3">Anthranilate synthase component I family protein</fullName>
    </submittedName>
</protein>
<dbReference type="InterPro" id="IPR005801">
    <property type="entry name" value="ADC_synthase"/>
</dbReference>
<dbReference type="RefSeq" id="WP_202243369.1">
    <property type="nucleotide sequence ID" value="NZ_JAESIY010000003.1"/>
</dbReference>
<dbReference type="PRINTS" id="PR00095">
    <property type="entry name" value="ANTSNTHASEI"/>
</dbReference>
<dbReference type="EMBL" id="JAESIY010000003">
    <property type="protein sequence ID" value="MBL3655683.1"/>
    <property type="molecule type" value="Genomic_DNA"/>
</dbReference>
<reference evidence="3" key="1">
    <citation type="submission" date="2021-01" db="EMBL/GenBank/DDBJ databases">
        <title>Fulvivirga kasyanovii gen. nov., sp nov., a novel member of the phylum Bacteroidetes isolated from seawater in a mussel farm.</title>
        <authorList>
            <person name="Zhao L.-H."/>
            <person name="Wang Z.-J."/>
        </authorList>
    </citation>
    <scope>NUCLEOTIDE SEQUENCE</scope>
    <source>
        <strain evidence="3">2943</strain>
    </source>
</reference>
<keyword evidence="4" id="KW-1185">Reference proteome</keyword>
<gene>
    <name evidence="3" type="ORF">JL102_06060</name>
</gene>